<organism evidence="5 6">
    <name type="scientific">Streptomyces pactum</name>
    <dbReference type="NCBI Taxonomy" id="68249"/>
    <lineage>
        <taxon>Bacteria</taxon>
        <taxon>Bacillati</taxon>
        <taxon>Actinomycetota</taxon>
        <taxon>Actinomycetes</taxon>
        <taxon>Kitasatosporales</taxon>
        <taxon>Streptomycetaceae</taxon>
        <taxon>Streptomyces</taxon>
    </lineage>
</organism>
<evidence type="ECO:0000313" key="5">
    <source>
        <dbReference type="EMBL" id="MBH5338629.1"/>
    </source>
</evidence>
<keyword evidence="1" id="KW-0560">Oxidoreductase</keyword>
<evidence type="ECO:0000259" key="4">
    <source>
        <dbReference type="Pfam" id="PF00296"/>
    </source>
</evidence>
<dbReference type="Gene3D" id="3.20.20.30">
    <property type="entry name" value="Luciferase-like domain"/>
    <property type="match status" value="1"/>
</dbReference>
<dbReference type="Proteomes" id="UP000807371">
    <property type="component" value="Unassembled WGS sequence"/>
</dbReference>
<dbReference type="InterPro" id="IPR036661">
    <property type="entry name" value="Luciferase-like_sf"/>
</dbReference>
<protein>
    <submittedName>
        <fullName evidence="5">LLM class flavin-dependent oxidoreductase</fullName>
    </submittedName>
</protein>
<dbReference type="RefSeq" id="WP_197992419.1">
    <property type="nucleotide sequence ID" value="NZ_JACYXC010000002.1"/>
</dbReference>
<evidence type="ECO:0000313" key="6">
    <source>
        <dbReference type="Proteomes" id="UP000807371"/>
    </source>
</evidence>
<dbReference type="PANTHER" id="PTHR30137:SF8">
    <property type="entry name" value="BLR5498 PROTEIN"/>
    <property type="match status" value="1"/>
</dbReference>
<feature type="compositionally biased region" description="Basic and acidic residues" evidence="3">
    <location>
        <begin position="369"/>
        <end position="385"/>
    </location>
</feature>
<evidence type="ECO:0000256" key="2">
    <source>
        <dbReference type="ARBA" id="ARBA00023033"/>
    </source>
</evidence>
<keyword evidence="6" id="KW-1185">Reference proteome</keyword>
<feature type="domain" description="Luciferase-like" evidence="4">
    <location>
        <begin position="1"/>
        <end position="308"/>
    </location>
</feature>
<dbReference type="EMBL" id="JACYXC010000002">
    <property type="protein sequence ID" value="MBH5338629.1"/>
    <property type="molecule type" value="Genomic_DNA"/>
</dbReference>
<comment type="caution">
    <text evidence="5">The sequence shown here is derived from an EMBL/GenBank/DDBJ whole genome shotgun (WGS) entry which is preliminary data.</text>
</comment>
<dbReference type="PANTHER" id="PTHR30137">
    <property type="entry name" value="LUCIFERASE-LIKE MONOOXYGENASE"/>
    <property type="match status" value="1"/>
</dbReference>
<reference evidence="5 6" key="1">
    <citation type="submission" date="2020-09" db="EMBL/GenBank/DDBJ databases">
        <title>Biosynthesis of the nuclear factor of activated T cells inhibitor NFAT-133 and its congeners in Streptomyces pactum.</title>
        <authorList>
            <person name="Zhou W."/>
            <person name="Posri P."/>
            <person name="Abugrain M.E."/>
            <person name="Weisberg A.J."/>
            <person name="Chang J.H."/>
            <person name="Mahmud T."/>
        </authorList>
    </citation>
    <scope>NUCLEOTIDE SEQUENCE [LARGE SCALE GENOMIC DNA]</scope>
    <source>
        <strain evidence="5 6">ATCC 27456</strain>
    </source>
</reference>
<dbReference type="SUPFAM" id="SSF51679">
    <property type="entry name" value="Bacterial luciferase-like"/>
    <property type="match status" value="1"/>
</dbReference>
<keyword evidence="2" id="KW-0503">Monooxygenase</keyword>
<sequence>MRFQVLTIVGHAPHPLTGELAPAADRLAEVVDTGVAAEQLGFDGYAVGERHAGPFLSSAPTVLLGALAARTSRIRLLTGVTVVAVLDPVRVAEDYATVDQLSRGRLELVIGKGAEAGHFDLFGLDESLQWEYQAEKYELLRRLWREENVSWTGRFRPPLKDVTTVPRPYGGRPPRVWHGSATSLASPELAARHGDPLFSANAVQPREAYARLIAHYRERFEAYGHDLRTAYVGAGSGGLFIADTTRQAVALFRDFYEARVRQSHRPHLEGRPGYNTPFRTVEEAVEHGPHLIGSPQQIIDKILGYHQVYRHDLQSITVDSSGLGLPQQIEQLQRFAEEIAPAVRAAAPTTLWQEAPGDDRATDLPTAHRTADDRTAERAGDRTAG</sequence>
<proteinExistence type="predicted"/>
<dbReference type="Pfam" id="PF00296">
    <property type="entry name" value="Bac_luciferase"/>
    <property type="match status" value="1"/>
</dbReference>
<feature type="region of interest" description="Disordered" evidence="3">
    <location>
        <begin position="349"/>
        <end position="385"/>
    </location>
</feature>
<gene>
    <name evidence="5" type="ORF">IHE55_29145</name>
</gene>
<evidence type="ECO:0000256" key="1">
    <source>
        <dbReference type="ARBA" id="ARBA00023002"/>
    </source>
</evidence>
<dbReference type="InterPro" id="IPR050766">
    <property type="entry name" value="Bact_Lucif_Oxidored"/>
</dbReference>
<dbReference type="InterPro" id="IPR011251">
    <property type="entry name" value="Luciferase-like_dom"/>
</dbReference>
<name>A0ABS0NUB8_9ACTN</name>
<evidence type="ECO:0000256" key="3">
    <source>
        <dbReference type="SAM" id="MobiDB-lite"/>
    </source>
</evidence>
<accession>A0ABS0NUB8</accession>